<dbReference type="EMBL" id="LZDH01000066">
    <property type="protein sequence ID" value="OBS29769.1"/>
    <property type="molecule type" value="Genomic_DNA"/>
</dbReference>
<feature type="region of interest" description="Disordered" evidence="1">
    <location>
        <begin position="162"/>
        <end position="185"/>
    </location>
</feature>
<evidence type="ECO:0008006" key="5">
    <source>
        <dbReference type="Google" id="ProtNLM"/>
    </source>
</evidence>
<reference evidence="3 4" key="1">
    <citation type="submission" date="2016-06" db="EMBL/GenBank/DDBJ databases">
        <title>Genome sequence of Tepidimonas fonticaldi PL17.</title>
        <authorList>
            <person name="Pinnaka A.K."/>
        </authorList>
    </citation>
    <scope>NUCLEOTIDE SEQUENCE [LARGE SCALE GENOMIC DNA]</scope>
    <source>
        <strain evidence="3 4">PL17</strain>
    </source>
</reference>
<dbReference type="RefSeq" id="WP_068610769.1">
    <property type="nucleotide sequence ID" value="NZ_LZDH01000066.1"/>
</dbReference>
<evidence type="ECO:0000313" key="3">
    <source>
        <dbReference type="EMBL" id="OBS29769.1"/>
    </source>
</evidence>
<dbReference type="OrthoDB" id="5298197at2"/>
<evidence type="ECO:0000256" key="1">
    <source>
        <dbReference type="SAM" id="MobiDB-lite"/>
    </source>
</evidence>
<accession>A0A1A6DSL7</accession>
<gene>
    <name evidence="3" type="ORF">A9O67_10200</name>
</gene>
<evidence type="ECO:0000313" key="4">
    <source>
        <dbReference type="Proteomes" id="UP000091969"/>
    </source>
</evidence>
<sequence length="185" mass="19427">MAGPTAWALCLLWAASAADLPPTDGGPPLGAEVVLRARTVTLAWTHSIERVRWEESYTLLAPTDTGQRCAPARDGALCPLWARVRGSGAGMEPAPDAVWRDGGYEWSPPPAALPALRLMHSAYTADYTLCLDGRCRPLREWAGPVPSGASASDAGVVRLRPCRATGDGPASGGVIRSTPAAKRSD</sequence>
<feature type="chain" id="PRO_5008343726" description="DUF1850 domain-containing protein" evidence="2">
    <location>
        <begin position="18"/>
        <end position="185"/>
    </location>
</feature>
<organism evidence="3 4">
    <name type="scientific">Tepidimonas fonticaldi</name>
    <dbReference type="NCBI Taxonomy" id="1101373"/>
    <lineage>
        <taxon>Bacteria</taxon>
        <taxon>Pseudomonadati</taxon>
        <taxon>Pseudomonadota</taxon>
        <taxon>Betaproteobacteria</taxon>
        <taxon>Burkholderiales</taxon>
        <taxon>Tepidimonas</taxon>
    </lineage>
</organism>
<keyword evidence="2" id="KW-0732">Signal</keyword>
<proteinExistence type="predicted"/>
<comment type="caution">
    <text evidence="3">The sequence shown here is derived from an EMBL/GenBank/DDBJ whole genome shotgun (WGS) entry which is preliminary data.</text>
</comment>
<feature type="signal peptide" evidence="2">
    <location>
        <begin position="1"/>
        <end position="17"/>
    </location>
</feature>
<name>A0A1A6DSL7_9BURK</name>
<keyword evidence="4" id="KW-1185">Reference proteome</keyword>
<evidence type="ECO:0000256" key="2">
    <source>
        <dbReference type="SAM" id="SignalP"/>
    </source>
</evidence>
<protein>
    <recommendedName>
        <fullName evidence="5">DUF1850 domain-containing protein</fullName>
    </recommendedName>
</protein>
<dbReference type="AlphaFoldDB" id="A0A1A6DSL7"/>
<dbReference type="Pfam" id="PF08905">
    <property type="entry name" value="DUF1850"/>
    <property type="match status" value="1"/>
</dbReference>
<dbReference type="InterPro" id="IPR015001">
    <property type="entry name" value="DUF1850"/>
</dbReference>
<dbReference type="STRING" id="1101373.A9O67_10200"/>
<dbReference type="Proteomes" id="UP000091969">
    <property type="component" value="Unassembled WGS sequence"/>
</dbReference>